<accession>A0A543JLY6</accession>
<sequence>MRDVHPAWSRKRETAERSKRARRVARRVLLALALLALAVALAPPGVVLLRHVAEGLAAFLGAKTSRGRDLAALVVAASVVGVLLWLAARRFREPAASGGRRSAWTSMSVSERTSLITSVTAVVALIVTALSVRATLEQVELSARGQVNDRYDKALGQLASDKPEVRVGGVPALERVVADAPDEVGVVAGLIAAFIRSNAPRRDRPCASADDVRVAVSALSRLTIYHGAPGLDLRNSCLSGASWHMVYLAGADLSGADLGGARFSNAELRYARFVGANLDGAVFAESSLAHADLSGASLRGADLTGTDLIGAVLGGADVAQARLPANAPAP</sequence>
<dbReference type="RefSeq" id="WP_141981888.1">
    <property type="nucleotide sequence ID" value="NZ_VFPP01000001.1"/>
</dbReference>
<dbReference type="InterPro" id="IPR051082">
    <property type="entry name" value="Pentapeptide-BTB/POZ_domain"/>
</dbReference>
<feature type="transmembrane region" description="Helical" evidence="1">
    <location>
        <begin position="113"/>
        <end position="132"/>
    </location>
</feature>
<dbReference type="Pfam" id="PF00805">
    <property type="entry name" value="Pentapeptide"/>
    <property type="match status" value="2"/>
</dbReference>
<dbReference type="PANTHER" id="PTHR14136:SF17">
    <property type="entry name" value="BTB_POZ DOMAIN-CONTAINING PROTEIN KCTD9"/>
    <property type="match status" value="1"/>
</dbReference>
<dbReference type="InterPro" id="IPR001646">
    <property type="entry name" value="5peptide_repeat"/>
</dbReference>
<keyword evidence="1" id="KW-0472">Membrane</keyword>
<evidence type="ECO:0000313" key="3">
    <source>
        <dbReference type="Proteomes" id="UP000316628"/>
    </source>
</evidence>
<dbReference type="PANTHER" id="PTHR14136">
    <property type="entry name" value="BTB_POZ DOMAIN-CONTAINING PROTEIN KCTD9"/>
    <property type="match status" value="1"/>
</dbReference>
<reference evidence="2 3" key="1">
    <citation type="submission" date="2019-06" db="EMBL/GenBank/DDBJ databases">
        <title>Sequencing the genomes of 1000 actinobacteria strains.</title>
        <authorList>
            <person name="Klenk H.-P."/>
        </authorList>
    </citation>
    <scope>NUCLEOTIDE SEQUENCE [LARGE SCALE GENOMIC DNA]</scope>
    <source>
        <strain evidence="2 3">DSM 45456</strain>
    </source>
</reference>
<name>A0A543JLY6_9PSEU</name>
<evidence type="ECO:0000313" key="2">
    <source>
        <dbReference type="EMBL" id="TQM83841.1"/>
    </source>
</evidence>
<protein>
    <submittedName>
        <fullName evidence="2">Pentapeptide repeat protein</fullName>
    </submittedName>
</protein>
<gene>
    <name evidence="2" type="ORF">FHX81_6271</name>
</gene>
<organism evidence="2 3">
    <name type="scientific">Saccharothrix saharensis</name>
    <dbReference type="NCBI Taxonomy" id="571190"/>
    <lineage>
        <taxon>Bacteria</taxon>
        <taxon>Bacillati</taxon>
        <taxon>Actinomycetota</taxon>
        <taxon>Actinomycetes</taxon>
        <taxon>Pseudonocardiales</taxon>
        <taxon>Pseudonocardiaceae</taxon>
        <taxon>Saccharothrix</taxon>
    </lineage>
</organism>
<keyword evidence="1" id="KW-0812">Transmembrane</keyword>
<keyword evidence="3" id="KW-1185">Reference proteome</keyword>
<feature type="transmembrane region" description="Helical" evidence="1">
    <location>
        <begin position="73"/>
        <end position="92"/>
    </location>
</feature>
<dbReference type="SUPFAM" id="SSF141571">
    <property type="entry name" value="Pentapeptide repeat-like"/>
    <property type="match status" value="1"/>
</dbReference>
<keyword evidence="1" id="KW-1133">Transmembrane helix</keyword>
<dbReference type="Proteomes" id="UP000316628">
    <property type="component" value="Unassembled WGS sequence"/>
</dbReference>
<dbReference type="OrthoDB" id="4563217at2"/>
<proteinExistence type="predicted"/>
<dbReference type="EMBL" id="VFPP01000001">
    <property type="protein sequence ID" value="TQM83841.1"/>
    <property type="molecule type" value="Genomic_DNA"/>
</dbReference>
<dbReference type="AlphaFoldDB" id="A0A543JLY6"/>
<comment type="caution">
    <text evidence="2">The sequence shown here is derived from an EMBL/GenBank/DDBJ whole genome shotgun (WGS) entry which is preliminary data.</text>
</comment>
<dbReference type="Gene3D" id="2.160.20.80">
    <property type="entry name" value="E3 ubiquitin-protein ligase SopA"/>
    <property type="match status" value="1"/>
</dbReference>
<evidence type="ECO:0000256" key="1">
    <source>
        <dbReference type="SAM" id="Phobius"/>
    </source>
</evidence>